<gene>
    <name evidence="9" type="ORF">MAR_017958</name>
</gene>
<evidence type="ECO:0000256" key="8">
    <source>
        <dbReference type="SAM" id="Phobius"/>
    </source>
</evidence>
<evidence type="ECO:0000256" key="2">
    <source>
        <dbReference type="ARBA" id="ARBA00006459"/>
    </source>
</evidence>
<keyword evidence="3" id="KW-0813">Transport</keyword>
<name>A0ABY7EDA4_MYAAR</name>
<keyword evidence="10" id="KW-1185">Reference proteome</keyword>
<protein>
    <submittedName>
        <fullName evidence="9">SC6A8-like protein</fullName>
    </submittedName>
</protein>
<dbReference type="InterPro" id="IPR000175">
    <property type="entry name" value="Na/ntran_symport"/>
</dbReference>
<organism evidence="9 10">
    <name type="scientific">Mya arenaria</name>
    <name type="common">Soft-shell clam</name>
    <dbReference type="NCBI Taxonomy" id="6604"/>
    <lineage>
        <taxon>Eukaryota</taxon>
        <taxon>Metazoa</taxon>
        <taxon>Spiralia</taxon>
        <taxon>Lophotrochozoa</taxon>
        <taxon>Mollusca</taxon>
        <taxon>Bivalvia</taxon>
        <taxon>Autobranchia</taxon>
        <taxon>Heteroconchia</taxon>
        <taxon>Euheterodonta</taxon>
        <taxon>Imparidentia</taxon>
        <taxon>Neoheterodontei</taxon>
        <taxon>Myida</taxon>
        <taxon>Myoidea</taxon>
        <taxon>Myidae</taxon>
        <taxon>Mya</taxon>
    </lineage>
</organism>
<evidence type="ECO:0000256" key="3">
    <source>
        <dbReference type="ARBA" id="ARBA00022448"/>
    </source>
</evidence>
<dbReference type="PANTHER" id="PTHR11616">
    <property type="entry name" value="SODIUM/CHLORIDE DEPENDENT TRANSPORTER"/>
    <property type="match status" value="1"/>
</dbReference>
<accession>A0ABY7EDA4</accession>
<dbReference type="Proteomes" id="UP001164746">
    <property type="component" value="Chromosome 6"/>
</dbReference>
<dbReference type="SUPFAM" id="SSF161070">
    <property type="entry name" value="SNF-like"/>
    <property type="match status" value="1"/>
</dbReference>
<keyword evidence="7" id="KW-0325">Glycoprotein</keyword>
<evidence type="ECO:0000256" key="7">
    <source>
        <dbReference type="ARBA" id="ARBA00023180"/>
    </source>
</evidence>
<proteinExistence type="inferred from homology"/>
<evidence type="ECO:0000256" key="1">
    <source>
        <dbReference type="ARBA" id="ARBA00004141"/>
    </source>
</evidence>
<dbReference type="InterPro" id="IPR037272">
    <property type="entry name" value="SNS_sf"/>
</dbReference>
<dbReference type="Pfam" id="PF00209">
    <property type="entry name" value="SNF"/>
    <property type="match status" value="1"/>
</dbReference>
<feature type="transmembrane region" description="Helical" evidence="8">
    <location>
        <begin position="99"/>
        <end position="119"/>
    </location>
</feature>
<reference evidence="9" key="1">
    <citation type="submission" date="2022-11" db="EMBL/GenBank/DDBJ databases">
        <title>Centuries of genome instability and evolution in soft-shell clam transmissible cancer (bioRxiv).</title>
        <authorList>
            <person name="Hart S.F.M."/>
            <person name="Yonemitsu M.A."/>
            <person name="Giersch R.M."/>
            <person name="Beal B.F."/>
            <person name="Arriagada G."/>
            <person name="Davis B.W."/>
            <person name="Ostrander E.A."/>
            <person name="Goff S.P."/>
            <person name="Metzger M.J."/>
        </authorList>
    </citation>
    <scope>NUCLEOTIDE SEQUENCE</scope>
    <source>
        <strain evidence="9">MELC-2E11</strain>
        <tissue evidence="9">Siphon/mantle</tissue>
    </source>
</reference>
<feature type="transmembrane region" description="Helical" evidence="8">
    <location>
        <begin position="70"/>
        <end position="87"/>
    </location>
</feature>
<keyword evidence="5 8" id="KW-1133">Transmembrane helix</keyword>
<dbReference type="EMBL" id="CP111017">
    <property type="protein sequence ID" value="WAR08000.1"/>
    <property type="molecule type" value="Genomic_DNA"/>
</dbReference>
<feature type="transmembrane region" description="Helical" evidence="8">
    <location>
        <begin position="140"/>
        <end position="170"/>
    </location>
</feature>
<sequence length="309" mass="33985">MNANETSLELQRLTGEDVNVAELGADVNYDIEMDISANVSAKYNGDYVSGSHDSSSTGPKVVRETWSGRFEFLLSVVGYTVGVGKIWRFPYFVKRNGGGVALIPFLLFLVSCGGPLYYIEVCLGQFSGKSPVNVWDICPLFRGIGFVMVELSLVNWYFGACFAWTIYYLIHSFHSSLTWASCGQPWNTEFCIDASTNLTEMKLQMAPNKSDQLIFSTSATEFWVNNVLATSRGIDDLGSVQMHLLGCLALGWLLVFLCLWKGIKSLGKLLIEAAVQCFYSLGPAWGVIGFLAKETGVSIDDLPFSGART</sequence>
<dbReference type="PRINTS" id="PR00176">
    <property type="entry name" value="NANEUSMPORT"/>
</dbReference>
<comment type="similarity">
    <text evidence="2">Belongs to the sodium:neurotransmitter symporter (SNF) (TC 2.A.22) family.</text>
</comment>
<evidence type="ECO:0000256" key="5">
    <source>
        <dbReference type="ARBA" id="ARBA00022989"/>
    </source>
</evidence>
<feature type="transmembrane region" description="Helical" evidence="8">
    <location>
        <begin position="240"/>
        <end position="260"/>
    </location>
</feature>
<comment type="subcellular location">
    <subcellularLocation>
        <location evidence="1">Membrane</location>
        <topology evidence="1">Multi-pass membrane protein</topology>
    </subcellularLocation>
</comment>
<evidence type="ECO:0000256" key="4">
    <source>
        <dbReference type="ARBA" id="ARBA00022692"/>
    </source>
</evidence>
<dbReference type="PROSITE" id="PS50267">
    <property type="entry name" value="NA_NEUROTRAN_SYMP_3"/>
    <property type="match status" value="1"/>
</dbReference>
<evidence type="ECO:0000313" key="9">
    <source>
        <dbReference type="EMBL" id="WAR08000.1"/>
    </source>
</evidence>
<dbReference type="PANTHER" id="PTHR11616:SF321">
    <property type="entry name" value="SODIUM-DEPENDENT NUTRIENT AMINO ACID TRANSPORTER 1-RELATED"/>
    <property type="match status" value="1"/>
</dbReference>
<keyword evidence="4 8" id="KW-0812">Transmembrane</keyword>
<evidence type="ECO:0000313" key="10">
    <source>
        <dbReference type="Proteomes" id="UP001164746"/>
    </source>
</evidence>
<keyword evidence="6 8" id="KW-0472">Membrane</keyword>
<evidence type="ECO:0000256" key="6">
    <source>
        <dbReference type="ARBA" id="ARBA00023136"/>
    </source>
</evidence>